<evidence type="ECO:0000256" key="3">
    <source>
        <dbReference type="ARBA" id="ARBA00011892"/>
    </source>
</evidence>
<dbReference type="NCBIfam" id="TIGR02643">
    <property type="entry name" value="T_phosphoryl"/>
    <property type="match status" value="1"/>
</dbReference>
<dbReference type="GO" id="GO:0009032">
    <property type="term" value="F:thymidine phosphorylase activity"/>
    <property type="evidence" value="ECO:0007669"/>
    <property type="project" value="UniProtKB-UniRule"/>
</dbReference>
<evidence type="ECO:0000259" key="8">
    <source>
        <dbReference type="SMART" id="SM00941"/>
    </source>
</evidence>
<dbReference type="SMART" id="SM00941">
    <property type="entry name" value="PYNP_C"/>
    <property type="match status" value="1"/>
</dbReference>
<dbReference type="InterPro" id="IPR013102">
    <property type="entry name" value="PYNP_C"/>
</dbReference>
<dbReference type="UniPathway" id="UPA00578">
    <property type="reaction ID" value="UER00638"/>
</dbReference>
<dbReference type="InterPro" id="IPR036320">
    <property type="entry name" value="Glycosyl_Trfase_fam3_N_dom_sf"/>
</dbReference>
<keyword evidence="4 7" id="KW-0328">Glycosyltransferase</keyword>
<dbReference type="Pfam" id="PF07831">
    <property type="entry name" value="PYNP_C"/>
    <property type="match status" value="1"/>
</dbReference>
<dbReference type="Proteomes" id="UP000295724">
    <property type="component" value="Unassembled WGS sequence"/>
</dbReference>
<comment type="subunit">
    <text evidence="2 7">Homodimer.</text>
</comment>
<dbReference type="PANTHER" id="PTHR10515:SF0">
    <property type="entry name" value="THYMIDINE PHOSPHORYLASE"/>
    <property type="match status" value="1"/>
</dbReference>
<name>A0A4R6Y2Y3_9GAMM</name>
<comment type="caution">
    <text evidence="9">The sequence shown here is derived from an EMBL/GenBank/DDBJ whole genome shotgun (WGS) entry which is preliminary data.</text>
</comment>
<evidence type="ECO:0000256" key="2">
    <source>
        <dbReference type="ARBA" id="ARBA00011738"/>
    </source>
</evidence>
<accession>A0A4R6Y2Y3</accession>
<comment type="catalytic activity">
    <reaction evidence="6 7">
        <text>thymidine + phosphate = 2-deoxy-alpha-D-ribose 1-phosphate + thymine</text>
        <dbReference type="Rhea" id="RHEA:16037"/>
        <dbReference type="ChEBI" id="CHEBI:17748"/>
        <dbReference type="ChEBI" id="CHEBI:17821"/>
        <dbReference type="ChEBI" id="CHEBI:43474"/>
        <dbReference type="ChEBI" id="CHEBI:57259"/>
        <dbReference type="EC" id="2.4.2.4"/>
    </reaction>
</comment>
<dbReference type="InterPro" id="IPR000053">
    <property type="entry name" value="Thymidine/pyrmidine_PPase"/>
</dbReference>
<protein>
    <recommendedName>
        <fullName evidence="3 7">Thymidine phosphorylase</fullName>
        <ecNumber evidence="3 7">2.4.2.4</ecNumber>
    </recommendedName>
    <alternativeName>
        <fullName evidence="7">TdRPase</fullName>
    </alternativeName>
</protein>
<dbReference type="InterPro" id="IPR017459">
    <property type="entry name" value="Glycosyl_Trfase_fam3_N_dom"/>
</dbReference>
<dbReference type="EMBL" id="SNZB01000001">
    <property type="protein sequence ID" value="TDR23378.1"/>
    <property type="molecule type" value="Genomic_DNA"/>
</dbReference>
<evidence type="ECO:0000256" key="7">
    <source>
        <dbReference type="HAMAP-Rule" id="MF_01628"/>
    </source>
</evidence>
<proteinExistence type="inferred from homology"/>
<dbReference type="PANTHER" id="PTHR10515">
    <property type="entry name" value="THYMIDINE PHOSPHORYLASE"/>
    <property type="match status" value="1"/>
</dbReference>
<dbReference type="InterPro" id="IPR017872">
    <property type="entry name" value="Pyrmidine_PPase_CS"/>
</dbReference>
<dbReference type="EC" id="2.4.2.4" evidence="3 7"/>
<dbReference type="NCBIfam" id="NF004490">
    <property type="entry name" value="PRK05820.1"/>
    <property type="match status" value="1"/>
</dbReference>
<evidence type="ECO:0000256" key="4">
    <source>
        <dbReference type="ARBA" id="ARBA00022676"/>
    </source>
</evidence>
<dbReference type="GO" id="GO:0004645">
    <property type="term" value="F:1,4-alpha-oligoglucan phosphorylase activity"/>
    <property type="evidence" value="ECO:0007669"/>
    <property type="project" value="InterPro"/>
</dbReference>
<evidence type="ECO:0000313" key="9">
    <source>
        <dbReference type="EMBL" id="TDR23378.1"/>
    </source>
</evidence>
<keyword evidence="5 7" id="KW-0808">Transferase</keyword>
<dbReference type="InterPro" id="IPR013465">
    <property type="entry name" value="Thymidine_Pase"/>
</dbReference>
<dbReference type="AlphaFoldDB" id="A0A4R6Y2Y3"/>
<dbReference type="SUPFAM" id="SSF54680">
    <property type="entry name" value="Pyrimidine nucleoside phosphorylase C-terminal domain"/>
    <property type="match status" value="1"/>
</dbReference>
<dbReference type="PIRSF" id="PIRSF000478">
    <property type="entry name" value="TP_PyNP"/>
    <property type="match status" value="1"/>
</dbReference>
<dbReference type="InterPro" id="IPR018090">
    <property type="entry name" value="Pyrmidine_PPas_bac/euk"/>
</dbReference>
<evidence type="ECO:0000313" key="10">
    <source>
        <dbReference type="Proteomes" id="UP000295724"/>
    </source>
</evidence>
<dbReference type="RefSeq" id="WP_099017975.1">
    <property type="nucleotide sequence ID" value="NZ_NIHB01000001.1"/>
</dbReference>
<dbReference type="Gene3D" id="3.40.1030.10">
    <property type="entry name" value="Nucleoside phosphorylase/phosphoribosyltransferase catalytic domain"/>
    <property type="match status" value="1"/>
</dbReference>
<comment type="pathway">
    <text evidence="7">Pyrimidine metabolism; dTMP biosynthesis via salvage pathway; dTMP from thymine: step 1/2.</text>
</comment>
<dbReference type="PROSITE" id="PS00647">
    <property type="entry name" value="THYMID_PHOSPHORYLASE"/>
    <property type="match status" value="1"/>
</dbReference>
<feature type="domain" description="Pyrimidine nucleoside phosphorylase C-terminal" evidence="8">
    <location>
        <begin position="348"/>
        <end position="422"/>
    </location>
</feature>
<dbReference type="GO" id="GO:0006206">
    <property type="term" value="P:pyrimidine nucleobase metabolic process"/>
    <property type="evidence" value="ECO:0007669"/>
    <property type="project" value="InterPro"/>
</dbReference>
<dbReference type="GO" id="GO:0046104">
    <property type="term" value="P:thymidine metabolic process"/>
    <property type="evidence" value="ECO:0007669"/>
    <property type="project" value="UniProtKB-UniRule"/>
</dbReference>
<sequence>MTLLPQEIIKKKRDGGELSIEEINFFVRGITDNSISEGQIAALAMAIYFQQMSAAECRSLTEAMKSSGEVLEWRSLNLNGPVIDKHSTGGVGDKISLMLAPIVAACGGYVPMISGRGLGHTGGTLDKLEAIPGYNTQLSTTQFKQIVAELGCSIIGQTSNLAPADKRIYATRDITATVDIIPLITASILSKKLAAGLDGLVMDVKCGSGAFADHYTMALDLAKSLVDVSPIPVRALITDMNQVIGHSAGHCLEIQETIDYLKLESEDTELHQLVLNLSAELLLVGHLAADIDDAKDQVNQVLDQGHAAEKFAQMVAAHGGPSDLIEQPQKYLKPAEFIEPVFAGQTGFIESINCRDVGLSIIDLGGGRTHASDEINPTVGFSQVLKTGHKVDAQTPIAMVHASSQETLNHAKNKLRTCFKIGHNKPKPTSVIIDSI</sequence>
<evidence type="ECO:0000256" key="5">
    <source>
        <dbReference type="ARBA" id="ARBA00022679"/>
    </source>
</evidence>
<reference evidence="9 10" key="1">
    <citation type="submission" date="2019-03" db="EMBL/GenBank/DDBJ databases">
        <title>Genomic Encyclopedia of Type Strains, Phase IV (KMG-IV): sequencing the most valuable type-strain genomes for metagenomic binning, comparative biology and taxonomic classification.</title>
        <authorList>
            <person name="Goeker M."/>
        </authorList>
    </citation>
    <scope>NUCLEOTIDE SEQUENCE [LARGE SCALE GENOMIC DNA]</scope>
    <source>
        <strain evidence="9 10">DSM 25488</strain>
    </source>
</reference>
<dbReference type="HAMAP" id="MF_01628">
    <property type="entry name" value="Thymid_phosp"/>
    <property type="match status" value="1"/>
</dbReference>
<dbReference type="Gene3D" id="3.90.1170.30">
    <property type="entry name" value="Pyrimidine nucleoside phosphorylase-like, C-terminal domain"/>
    <property type="match status" value="1"/>
</dbReference>
<dbReference type="SUPFAM" id="SSF52418">
    <property type="entry name" value="Nucleoside phosphorylase/phosphoribosyltransferase catalytic domain"/>
    <property type="match status" value="1"/>
</dbReference>
<dbReference type="InterPro" id="IPR036566">
    <property type="entry name" value="PYNP-like_C_sf"/>
</dbReference>
<evidence type="ECO:0000256" key="6">
    <source>
        <dbReference type="ARBA" id="ARBA00048550"/>
    </source>
</evidence>
<dbReference type="Gene3D" id="1.20.970.10">
    <property type="entry name" value="Transferase, Pyrimidine Nucleoside Phosphorylase, Chain C"/>
    <property type="match status" value="1"/>
</dbReference>
<dbReference type="SUPFAM" id="SSF47648">
    <property type="entry name" value="Nucleoside phosphorylase/phosphoribosyltransferase N-terminal domain"/>
    <property type="match status" value="1"/>
</dbReference>
<comment type="similarity">
    <text evidence="1 7">Belongs to the thymidine/pyrimidine-nucleoside phosphorylase family.</text>
</comment>
<dbReference type="InterPro" id="IPR035902">
    <property type="entry name" value="Nuc_phospho_transferase"/>
</dbReference>
<keyword evidence="10" id="KW-1185">Reference proteome</keyword>
<comment type="function">
    <text evidence="7">The enzymes which catalyze the reversible phosphorolysis of pyrimidine nucleosides are involved in the degradation of these compounds and in their utilization as carbon and energy sources, or in the rescue of pyrimidine bases for nucleotide synthesis.</text>
</comment>
<gene>
    <name evidence="7" type="primary">deoA</name>
    <name evidence="9" type="ORF">C8D91_0239</name>
</gene>
<dbReference type="NCBIfam" id="TIGR02644">
    <property type="entry name" value="Y_phosphoryl"/>
    <property type="match status" value="1"/>
</dbReference>
<evidence type="ECO:0000256" key="1">
    <source>
        <dbReference type="ARBA" id="ARBA00006915"/>
    </source>
</evidence>
<dbReference type="GO" id="GO:0005829">
    <property type="term" value="C:cytosol"/>
    <property type="evidence" value="ECO:0007669"/>
    <property type="project" value="TreeGrafter"/>
</dbReference>
<dbReference type="OrthoDB" id="341217at2"/>
<organism evidence="9 10">
    <name type="scientific">Marinicella litoralis</name>
    <dbReference type="NCBI Taxonomy" id="644220"/>
    <lineage>
        <taxon>Bacteria</taxon>
        <taxon>Pseudomonadati</taxon>
        <taxon>Pseudomonadota</taxon>
        <taxon>Gammaproteobacteria</taxon>
        <taxon>Lysobacterales</taxon>
        <taxon>Marinicellaceae</taxon>
        <taxon>Marinicella</taxon>
    </lineage>
</organism>
<dbReference type="Pfam" id="PF02885">
    <property type="entry name" value="Glycos_trans_3N"/>
    <property type="match status" value="1"/>
</dbReference>
<dbReference type="InterPro" id="IPR000312">
    <property type="entry name" value="Glycosyl_Trfase_fam3"/>
</dbReference>
<dbReference type="Pfam" id="PF00591">
    <property type="entry name" value="Glycos_transf_3"/>
    <property type="match status" value="1"/>
</dbReference>
<dbReference type="FunFam" id="3.40.1030.10:FF:000003">
    <property type="entry name" value="Pyrimidine-nucleoside phosphorylase"/>
    <property type="match status" value="1"/>
</dbReference>